<gene>
    <name evidence="2" type="ORF">IAC32_06070</name>
</gene>
<sequence>MQKEINHPLLGTIRVEIHRGNKRLYLRFGRDGLKLVLPAEKYMQDGIRLIETNLSRIRTIKAEHERKLLDSSEIKAGTIERLRMKARAEFPQRLHTLAAKHGFTYKRCFIRDSRTRWGSCSSKGNINLSLFLAGLPGHLQDYVMIHELCHTRQMNHSPEFWCEVGKILPDYPRLRKELSAYSWYGLK</sequence>
<evidence type="ECO:0000313" key="3">
    <source>
        <dbReference type="Proteomes" id="UP000823637"/>
    </source>
</evidence>
<dbReference type="InterPro" id="IPR002725">
    <property type="entry name" value="YgjP-like_metallopeptidase"/>
</dbReference>
<name>A0A9D9EHY7_9BACT</name>
<proteinExistence type="predicted"/>
<reference evidence="2" key="1">
    <citation type="submission" date="2020-10" db="EMBL/GenBank/DDBJ databases">
        <authorList>
            <person name="Gilroy R."/>
        </authorList>
    </citation>
    <scope>NUCLEOTIDE SEQUENCE</scope>
    <source>
        <strain evidence="2">D3-1215</strain>
    </source>
</reference>
<accession>A0A9D9EHY7</accession>
<dbReference type="Proteomes" id="UP000823637">
    <property type="component" value="Unassembled WGS sequence"/>
</dbReference>
<dbReference type="EMBL" id="JADIMR010000090">
    <property type="protein sequence ID" value="MBO8447293.1"/>
    <property type="molecule type" value="Genomic_DNA"/>
</dbReference>
<feature type="domain" description="YgjP-like metallopeptidase" evidence="1">
    <location>
        <begin position="53"/>
        <end position="179"/>
    </location>
</feature>
<dbReference type="InterPro" id="IPR053136">
    <property type="entry name" value="UTP_pyrophosphatase-like"/>
</dbReference>
<evidence type="ECO:0000313" key="2">
    <source>
        <dbReference type="EMBL" id="MBO8447293.1"/>
    </source>
</evidence>
<dbReference type="Pfam" id="PF01863">
    <property type="entry name" value="YgjP-like"/>
    <property type="match status" value="1"/>
</dbReference>
<dbReference type="Gene3D" id="3.30.2010.10">
    <property type="entry name" value="Metalloproteases ('zincins'), catalytic domain"/>
    <property type="match status" value="1"/>
</dbReference>
<dbReference type="PANTHER" id="PTHR30399:SF1">
    <property type="entry name" value="UTP PYROPHOSPHATASE"/>
    <property type="match status" value="1"/>
</dbReference>
<dbReference type="CDD" id="cd07344">
    <property type="entry name" value="M48_yhfN_like"/>
    <property type="match status" value="1"/>
</dbReference>
<dbReference type="PANTHER" id="PTHR30399">
    <property type="entry name" value="UNCHARACTERIZED PROTEIN YGJP"/>
    <property type="match status" value="1"/>
</dbReference>
<dbReference type="AlphaFoldDB" id="A0A9D9EHY7"/>
<comment type="caution">
    <text evidence="2">The sequence shown here is derived from an EMBL/GenBank/DDBJ whole genome shotgun (WGS) entry which is preliminary data.</text>
</comment>
<reference evidence="2" key="2">
    <citation type="journal article" date="2021" name="PeerJ">
        <title>Extensive microbial diversity within the chicken gut microbiome revealed by metagenomics and culture.</title>
        <authorList>
            <person name="Gilroy R."/>
            <person name="Ravi A."/>
            <person name="Getino M."/>
            <person name="Pursley I."/>
            <person name="Horton D.L."/>
            <person name="Alikhan N.F."/>
            <person name="Baker D."/>
            <person name="Gharbi K."/>
            <person name="Hall N."/>
            <person name="Watson M."/>
            <person name="Adriaenssens E.M."/>
            <person name="Foster-Nyarko E."/>
            <person name="Jarju S."/>
            <person name="Secka A."/>
            <person name="Antonio M."/>
            <person name="Oren A."/>
            <person name="Chaudhuri R.R."/>
            <person name="La Ragione R."/>
            <person name="Hildebrand F."/>
            <person name="Pallen M.J."/>
        </authorList>
    </citation>
    <scope>NUCLEOTIDE SEQUENCE</scope>
    <source>
        <strain evidence="2">D3-1215</strain>
    </source>
</reference>
<organism evidence="2 3">
    <name type="scientific">Candidatus Enterocola intestinipullorum</name>
    <dbReference type="NCBI Taxonomy" id="2840783"/>
    <lineage>
        <taxon>Bacteria</taxon>
        <taxon>Pseudomonadati</taxon>
        <taxon>Bacteroidota</taxon>
        <taxon>Bacteroidia</taxon>
        <taxon>Bacteroidales</taxon>
        <taxon>Candidatus Enterocola</taxon>
    </lineage>
</organism>
<evidence type="ECO:0000259" key="1">
    <source>
        <dbReference type="Pfam" id="PF01863"/>
    </source>
</evidence>
<protein>
    <submittedName>
        <fullName evidence="2">M48 family metallopeptidase</fullName>
    </submittedName>
</protein>